<dbReference type="PANTHER" id="PTHR31793:SF24">
    <property type="entry name" value="LONG-CHAIN ACYL-COA THIOESTERASE FADM"/>
    <property type="match status" value="1"/>
</dbReference>
<dbReference type="CDD" id="cd00586">
    <property type="entry name" value="4HBT"/>
    <property type="match status" value="1"/>
</dbReference>
<dbReference type="InterPro" id="IPR029069">
    <property type="entry name" value="HotDog_dom_sf"/>
</dbReference>
<reference evidence="1" key="1">
    <citation type="submission" date="2018-06" db="EMBL/GenBank/DDBJ databases">
        <authorList>
            <person name="Zhirakovskaya E."/>
        </authorList>
    </citation>
    <scope>NUCLEOTIDE SEQUENCE</scope>
</reference>
<proteinExistence type="predicted"/>
<protein>
    <submittedName>
        <fullName evidence="1">Uncharacterized protein</fullName>
    </submittedName>
</protein>
<dbReference type="Gene3D" id="3.10.129.10">
    <property type="entry name" value="Hotdog Thioesterase"/>
    <property type="match status" value="1"/>
</dbReference>
<dbReference type="Pfam" id="PF13279">
    <property type="entry name" value="4HBT_2"/>
    <property type="match status" value="1"/>
</dbReference>
<dbReference type="InterPro" id="IPR050563">
    <property type="entry name" value="4-hydroxybenzoyl-CoA_TE"/>
</dbReference>
<evidence type="ECO:0000313" key="1">
    <source>
        <dbReference type="EMBL" id="VAW75377.1"/>
    </source>
</evidence>
<dbReference type="PANTHER" id="PTHR31793">
    <property type="entry name" value="4-HYDROXYBENZOYL-COA THIOESTERASE FAMILY MEMBER"/>
    <property type="match status" value="1"/>
</dbReference>
<gene>
    <name evidence="1" type="ORF">MNBD_GAMMA15-499</name>
</gene>
<dbReference type="EMBL" id="UOFN01000047">
    <property type="protein sequence ID" value="VAW75377.1"/>
    <property type="molecule type" value="Genomic_DNA"/>
</dbReference>
<dbReference type="AlphaFoldDB" id="A0A3B0YIK5"/>
<dbReference type="GO" id="GO:0047617">
    <property type="term" value="F:fatty acyl-CoA hydrolase activity"/>
    <property type="evidence" value="ECO:0007669"/>
    <property type="project" value="TreeGrafter"/>
</dbReference>
<name>A0A3B0YIK5_9ZZZZ</name>
<dbReference type="SUPFAM" id="SSF54637">
    <property type="entry name" value="Thioesterase/thiol ester dehydrase-isomerase"/>
    <property type="match status" value="1"/>
</dbReference>
<organism evidence="1">
    <name type="scientific">hydrothermal vent metagenome</name>
    <dbReference type="NCBI Taxonomy" id="652676"/>
    <lineage>
        <taxon>unclassified sequences</taxon>
        <taxon>metagenomes</taxon>
        <taxon>ecological metagenomes</taxon>
    </lineage>
</organism>
<accession>A0A3B0YIK5</accession>
<sequence>MNDISDNVVYLRTLPEAASLLHRASYVMRWGDMDAFGHLNNAMYFTYFEQIRVDWLASLGEEHELVLANVSCTFLQALKFPATVELELYGGPPREHSMDSYYLLRSADDDSELCAIGHGTIVWYDQQSQRAIPVPSVVVNCL</sequence>